<dbReference type="RefSeq" id="WP_138832136.1">
    <property type="nucleotide sequence ID" value="NZ_VCNI01000001.1"/>
</dbReference>
<evidence type="ECO:0008006" key="4">
    <source>
        <dbReference type="Google" id="ProtNLM"/>
    </source>
</evidence>
<feature type="transmembrane region" description="Helical" evidence="1">
    <location>
        <begin position="96"/>
        <end position="114"/>
    </location>
</feature>
<feature type="transmembrane region" description="Helical" evidence="1">
    <location>
        <begin position="40"/>
        <end position="61"/>
    </location>
</feature>
<keyword evidence="1" id="KW-0812">Transmembrane</keyword>
<keyword evidence="3" id="KW-1185">Reference proteome</keyword>
<feature type="transmembrane region" description="Helical" evidence="1">
    <location>
        <begin position="68"/>
        <end position="90"/>
    </location>
</feature>
<keyword evidence="1" id="KW-1133">Transmembrane helix</keyword>
<comment type="caution">
    <text evidence="2">The sequence shown here is derived from an EMBL/GenBank/DDBJ whole genome shotgun (WGS) entry which is preliminary data.</text>
</comment>
<dbReference type="Proteomes" id="UP000751614">
    <property type="component" value="Unassembled WGS sequence"/>
</dbReference>
<proteinExistence type="predicted"/>
<gene>
    <name evidence="2" type="ORF">FGG15_00590</name>
</gene>
<protein>
    <recommendedName>
        <fullName evidence="4">DoxX-like protein</fullName>
    </recommendedName>
</protein>
<feature type="transmembrane region" description="Helical" evidence="1">
    <location>
        <begin position="123"/>
        <end position="142"/>
    </location>
</feature>
<name>A0ABY2WM37_9FLAO</name>
<reference evidence="2 3" key="1">
    <citation type="submission" date="2019-05" db="EMBL/GenBank/DDBJ databases">
        <title>Flagellimonas sp. AsT0115, sp. nov., isolated from a marine red algae, Asparagopsis taxiformis.</title>
        <authorList>
            <person name="Kim J."/>
            <person name="Jeong S.E."/>
            <person name="Jeon C.O."/>
        </authorList>
    </citation>
    <scope>NUCLEOTIDE SEQUENCE [LARGE SCALE GENOMIC DNA]</scope>
    <source>
        <strain evidence="2 3">AsT0115</strain>
    </source>
</reference>
<feature type="transmembrane region" description="Helical" evidence="1">
    <location>
        <begin position="7"/>
        <end position="28"/>
    </location>
</feature>
<keyword evidence="1" id="KW-0472">Membrane</keyword>
<evidence type="ECO:0000313" key="3">
    <source>
        <dbReference type="Proteomes" id="UP000751614"/>
    </source>
</evidence>
<evidence type="ECO:0000313" key="2">
    <source>
        <dbReference type="EMBL" id="TMU56072.1"/>
    </source>
</evidence>
<accession>A0ABY2WM37</accession>
<evidence type="ECO:0000256" key="1">
    <source>
        <dbReference type="SAM" id="Phobius"/>
    </source>
</evidence>
<dbReference type="EMBL" id="VCNI01000001">
    <property type="protein sequence ID" value="TMU56072.1"/>
    <property type="molecule type" value="Genomic_DNA"/>
</dbReference>
<organism evidence="2 3">
    <name type="scientific">Flagellimonas algicola</name>
    <dbReference type="NCBI Taxonomy" id="2583815"/>
    <lineage>
        <taxon>Bacteria</taxon>
        <taxon>Pseudomonadati</taxon>
        <taxon>Bacteroidota</taxon>
        <taxon>Flavobacteriia</taxon>
        <taxon>Flavobacteriales</taxon>
        <taxon>Flavobacteriaceae</taxon>
        <taxon>Flagellimonas</taxon>
    </lineage>
</organism>
<sequence length="145" mass="16382">MNTRKIIALIFIGIALVLGVLFYLSIRFPEGIEEYFKKEYYNQFGPLAIAVELLVAGFYLFKKHPKANFTLALFGFTAVLDPIFNLTGLFTSMVPIYAMVLFSLCALVALWLSFTNAFELGKISFLGALWGFILGNAVELFFNYF</sequence>